<evidence type="ECO:0000256" key="6">
    <source>
        <dbReference type="SAM" id="SignalP"/>
    </source>
</evidence>
<dbReference type="GO" id="GO:0009055">
    <property type="term" value="F:electron transfer activity"/>
    <property type="evidence" value="ECO:0007669"/>
    <property type="project" value="InterPro"/>
</dbReference>
<dbReference type="Proteomes" id="UP000539372">
    <property type="component" value="Unassembled WGS sequence"/>
</dbReference>
<evidence type="ECO:0000256" key="5">
    <source>
        <dbReference type="SAM" id="MobiDB-lite"/>
    </source>
</evidence>
<dbReference type="InterPro" id="IPR009056">
    <property type="entry name" value="Cyt_c-like_dom"/>
</dbReference>
<dbReference type="Gene3D" id="1.10.760.10">
    <property type="entry name" value="Cytochrome c-like domain"/>
    <property type="match status" value="1"/>
</dbReference>
<evidence type="ECO:0000256" key="3">
    <source>
        <dbReference type="ARBA" id="ARBA00023004"/>
    </source>
</evidence>
<feature type="chain" id="PRO_5030677646" evidence="6">
    <location>
        <begin position="30"/>
        <end position="498"/>
    </location>
</feature>
<dbReference type="EMBL" id="JABBNT010000001">
    <property type="protein sequence ID" value="NMM43473.1"/>
    <property type="molecule type" value="Genomic_DNA"/>
</dbReference>
<accession>A0A7Y0DXV8</accession>
<evidence type="ECO:0000256" key="2">
    <source>
        <dbReference type="ARBA" id="ARBA00022723"/>
    </source>
</evidence>
<proteinExistence type="predicted"/>
<keyword evidence="6" id="KW-0732">Signal</keyword>
<organism evidence="8 9">
    <name type="scientific">Pacificispira spongiicola</name>
    <dbReference type="NCBI Taxonomy" id="2729598"/>
    <lineage>
        <taxon>Bacteria</taxon>
        <taxon>Pseudomonadati</taxon>
        <taxon>Pseudomonadota</taxon>
        <taxon>Alphaproteobacteria</taxon>
        <taxon>Rhodospirillales</taxon>
        <taxon>Rhodospirillaceae</taxon>
        <taxon>Pacificispira</taxon>
    </lineage>
</organism>
<feature type="domain" description="Cytochrome c" evidence="7">
    <location>
        <begin position="366"/>
        <end position="498"/>
    </location>
</feature>
<keyword evidence="2 4" id="KW-0479">Metal-binding</keyword>
<dbReference type="InterPro" id="IPR010538">
    <property type="entry name" value="DHOR"/>
</dbReference>
<evidence type="ECO:0000256" key="1">
    <source>
        <dbReference type="ARBA" id="ARBA00022617"/>
    </source>
</evidence>
<keyword evidence="1 4" id="KW-0349">Heme</keyword>
<sequence>MQRRSSVTGVVLAAIVAATVPAITGSASAAGGGGPGPFGVAAFMPGEDRPGGDATHMKPRDRNTYSHPSANMPFEDQLDFNIGNGFFKRLWVSSPSSTKAADGLGPLFNARGCQRCHVADGGGHAPAANYPDDTAVTMLMRLSVPARTAMEREALASGRASAIPDPVYGGQLQDFGVQSVPAEGHIHIDYTEEEVRLADGTVVSLRKPAVSLTDPGYGPPDADLMISLRIATPMIGLGLLELIPEDAILAHADPADKDGDGISGRANRVWDIARDRLALGRFGWKAGQPTLDQQNQSAFSGDIGISTPLFPAAYGDCSAAQALCRDAPHGDDAKYDGLEAPQEVTDLLLFYARNLAVPSRPDAADETVLMGKAVFLGLGCDACHVQAFTTGPSEDSPHLANQVIYPYTDLLLHDMGDGLADNRPEALADGREWRTAPLWGIGVARIVSEEATYLHDGRARTLLEAILWHGGEAQSARDGVVTLSTEEREALIRFLKSL</sequence>
<dbReference type="AlphaFoldDB" id="A0A7Y0DXV8"/>
<dbReference type="RefSeq" id="WP_169623747.1">
    <property type="nucleotide sequence ID" value="NZ_JABBNT010000001.1"/>
</dbReference>
<name>A0A7Y0DXV8_9PROT</name>
<dbReference type="GO" id="GO:0046872">
    <property type="term" value="F:metal ion binding"/>
    <property type="evidence" value="ECO:0007669"/>
    <property type="project" value="UniProtKB-KW"/>
</dbReference>
<comment type="caution">
    <text evidence="8">The sequence shown here is derived from an EMBL/GenBank/DDBJ whole genome shotgun (WGS) entry which is preliminary data.</text>
</comment>
<evidence type="ECO:0000259" key="7">
    <source>
        <dbReference type="PROSITE" id="PS51007"/>
    </source>
</evidence>
<evidence type="ECO:0000313" key="9">
    <source>
        <dbReference type="Proteomes" id="UP000539372"/>
    </source>
</evidence>
<dbReference type="Pfam" id="PF06537">
    <property type="entry name" value="DHOR"/>
    <property type="match status" value="1"/>
</dbReference>
<reference evidence="8 9" key="1">
    <citation type="submission" date="2020-04" db="EMBL/GenBank/DDBJ databases">
        <title>Rhodospirillaceae bacterium KN72 isolated from deep sea.</title>
        <authorList>
            <person name="Zhang D.-C."/>
        </authorList>
    </citation>
    <scope>NUCLEOTIDE SEQUENCE [LARGE SCALE GENOMIC DNA]</scope>
    <source>
        <strain evidence="8 9">KN72</strain>
    </source>
</reference>
<protein>
    <submittedName>
        <fullName evidence="8">Thiol oxidoreductase</fullName>
    </submittedName>
</protein>
<feature type="region of interest" description="Disordered" evidence="5">
    <location>
        <begin position="44"/>
        <end position="67"/>
    </location>
</feature>
<keyword evidence="9" id="KW-1185">Reference proteome</keyword>
<feature type="compositionally biased region" description="Basic and acidic residues" evidence="5">
    <location>
        <begin position="46"/>
        <end position="64"/>
    </location>
</feature>
<evidence type="ECO:0000256" key="4">
    <source>
        <dbReference type="PROSITE-ProRule" id="PRU00433"/>
    </source>
</evidence>
<dbReference type="GO" id="GO:0020037">
    <property type="term" value="F:heme binding"/>
    <property type="evidence" value="ECO:0007669"/>
    <property type="project" value="InterPro"/>
</dbReference>
<dbReference type="InterPro" id="IPR051395">
    <property type="entry name" value="Cytochrome_c_Peroxidase/MauG"/>
</dbReference>
<gene>
    <name evidence="8" type="ORF">HH303_03215</name>
</gene>
<dbReference type="PIRSF" id="PIRSF028099">
    <property type="entry name" value="DUF1111"/>
    <property type="match status" value="1"/>
</dbReference>
<evidence type="ECO:0000313" key="8">
    <source>
        <dbReference type="EMBL" id="NMM43473.1"/>
    </source>
</evidence>
<dbReference type="GO" id="GO:0004130">
    <property type="term" value="F:cytochrome-c peroxidase activity"/>
    <property type="evidence" value="ECO:0007669"/>
    <property type="project" value="TreeGrafter"/>
</dbReference>
<dbReference type="InterPro" id="IPR036909">
    <property type="entry name" value="Cyt_c-like_dom_sf"/>
</dbReference>
<feature type="signal peptide" evidence="6">
    <location>
        <begin position="1"/>
        <end position="29"/>
    </location>
</feature>
<dbReference type="PANTHER" id="PTHR30600">
    <property type="entry name" value="CYTOCHROME C PEROXIDASE-RELATED"/>
    <property type="match status" value="1"/>
</dbReference>
<dbReference type="PANTHER" id="PTHR30600:SF4">
    <property type="entry name" value="CYTOCHROME C DOMAIN-CONTAINING PROTEIN"/>
    <property type="match status" value="1"/>
</dbReference>
<keyword evidence="3 4" id="KW-0408">Iron</keyword>
<dbReference type="PROSITE" id="PS51007">
    <property type="entry name" value="CYTC"/>
    <property type="match status" value="1"/>
</dbReference>
<dbReference type="SUPFAM" id="SSF46626">
    <property type="entry name" value="Cytochrome c"/>
    <property type="match status" value="1"/>
</dbReference>